<reference evidence="1 2" key="1">
    <citation type="submission" date="2024-11" db="EMBL/GenBank/DDBJ databases">
        <authorList>
            <person name="Heng Y.C."/>
            <person name="Lim A.C.H."/>
            <person name="Lee J.K.Y."/>
            <person name="Kittelmann S."/>
        </authorList>
    </citation>
    <scope>NUCLEOTIDE SEQUENCE [LARGE SCALE GENOMIC DNA]</scope>
    <source>
        <strain evidence="1 2">WILCCON 0269</strain>
    </source>
</reference>
<comment type="caution">
    <text evidence="1">The sequence shown here is derived from an EMBL/GenBank/DDBJ whole genome shotgun (WGS) entry which is preliminary data.</text>
</comment>
<dbReference type="RefSeq" id="WP_406793256.1">
    <property type="nucleotide sequence ID" value="NZ_JBJHZX010000026.1"/>
</dbReference>
<name>A0ABW8SPN9_9CLOT</name>
<sequence length="216" mass="25118">MIDPSIYFGYYVSEFEKVYISLIEKELDVFFSTCLKSAETYSAIIANKPSLHNKEIFEQLVLSSKTIENFLENIILKVNEQFNNNANDLQINYEYVNSFDFNKYNTFLENTIKNFTTTQIVTKVSERIVDFAISSIFDMLCPDIMINNLCDKIISGKKVLHKNNLQNQVKRHDKLIYKQIEGLLINVKTNLRNQLIKVFIISINISENMEELVSIA</sequence>
<evidence type="ECO:0000313" key="1">
    <source>
        <dbReference type="EMBL" id="MFL0197151.1"/>
    </source>
</evidence>
<gene>
    <name evidence="1" type="ORF">ACJDU8_16530</name>
</gene>
<organism evidence="1 2">
    <name type="scientific">Candidatus Clostridium eludens</name>
    <dbReference type="NCBI Taxonomy" id="3381663"/>
    <lineage>
        <taxon>Bacteria</taxon>
        <taxon>Bacillati</taxon>
        <taxon>Bacillota</taxon>
        <taxon>Clostridia</taxon>
        <taxon>Eubacteriales</taxon>
        <taxon>Clostridiaceae</taxon>
        <taxon>Clostridium</taxon>
    </lineage>
</organism>
<evidence type="ECO:0000313" key="2">
    <source>
        <dbReference type="Proteomes" id="UP001623660"/>
    </source>
</evidence>
<dbReference type="Proteomes" id="UP001623660">
    <property type="component" value="Unassembled WGS sequence"/>
</dbReference>
<proteinExistence type="predicted"/>
<protein>
    <submittedName>
        <fullName evidence="1">Uncharacterized protein</fullName>
    </submittedName>
</protein>
<accession>A0ABW8SPN9</accession>
<keyword evidence="2" id="KW-1185">Reference proteome</keyword>
<dbReference type="EMBL" id="JBJHZX010000026">
    <property type="protein sequence ID" value="MFL0197151.1"/>
    <property type="molecule type" value="Genomic_DNA"/>
</dbReference>